<name>A0ABM9IEM1_9BACT</name>
<feature type="transmembrane region" description="Helical" evidence="6">
    <location>
        <begin position="86"/>
        <end position="104"/>
    </location>
</feature>
<evidence type="ECO:0000313" key="7">
    <source>
        <dbReference type="EMBL" id="CAI9086138.1"/>
    </source>
</evidence>
<feature type="transmembrane region" description="Helical" evidence="6">
    <location>
        <begin position="294"/>
        <end position="323"/>
    </location>
</feature>
<keyword evidence="4 6" id="KW-1133">Transmembrane helix</keyword>
<dbReference type="PANTHER" id="PTHR21716:SF61">
    <property type="entry name" value="BLR8064 PROTEIN"/>
    <property type="match status" value="1"/>
</dbReference>
<dbReference type="Pfam" id="PF01594">
    <property type="entry name" value="AI-2E_transport"/>
    <property type="match status" value="1"/>
</dbReference>
<proteinExistence type="inferred from homology"/>
<feature type="transmembrane region" description="Helical" evidence="6">
    <location>
        <begin position="361"/>
        <end position="394"/>
    </location>
</feature>
<feature type="transmembrane region" description="Helical" evidence="6">
    <location>
        <begin position="116"/>
        <end position="138"/>
    </location>
</feature>
<evidence type="ECO:0000256" key="6">
    <source>
        <dbReference type="SAM" id="Phobius"/>
    </source>
</evidence>
<comment type="similarity">
    <text evidence="2">Belongs to the autoinducer-2 exporter (AI-2E) (TC 2.A.86) family.</text>
</comment>
<accession>A0ABM9IEM1</accession>
<dbReference type="InterPro" id="IPR002549">
    <property type="entry name" value="AI-2E-like"/>
</dbReference>
<evidence type="ECO:0000256" key="4">
    <source>
        <dbReference type="ARBA" id="ARBA00022989"/>
    </source>
</evidence>
<evidence type="ECO:0000256" key="5">
    <source>
        <dbReference type="ARBA" id="ARBA00023136"/>
    </source>
</evidence>
<keyword evidence="3 6" id="KW-0812">Transmembrane</keyword>
<evidence type="ECO:0000256" key="2">
    <source>
        <dbReference type="ARBA" id="ARBA00009773"/>
    </source>
</evidence>
<reference evidence="7" key="1">
    <citation type="submission" date="2023-03" db="EMBL/GenBank/DDBJ databases">
        <authorList>
            <person name="Cremers G."/>
            <person name="Picone N."/>
        </authorList>
    </citation>
    <scope>NUCLEOTIDE SEQUENCE</scope>
    <source>
        <strain evidence="7">Sample_alias</strain>
    </source>
</reference>
<sequence length="401" mass="43862">MIRENILEKRIFALSLVLYGKLHLREPKKSGKDLLNIPLCNLGQSLLPSNTMIAMTPTSYQKTARIIASVLFVLLGFWILHGFLVAMAWAFLIAIATWPFYSWARLKLPRKTPSWVSSLLFTLLVGALLFGPLIYGVFKAGQEAIVLGQFIAHAQREGAPAPEWLQHIPFIGNWLTIRWNSNLATPEAASKTLAHIDSAFLFRWGKTIGFQVIHRMEVLAFTLLTLFFLYRDGRILGKKSLCLIRKLLGTSGERYALHLVSVIRGTVNGLILVSLGEGILLGIAYAIVGLPDPVTLGGITGILAMIPFAAPPVFCTAALFLIAQGMIIQAIGIVIFGFSVLFIADHFIRPVLIGGAVNLPFYWVLLGTLGGLSTFGLLGLFAGPTIIAALLVAWKDFVDTP</sequence>
<comment type="subcellular location">
    <subcellularLocation>
        <location evidence="1">Membrane</location>
        <topology evidence="1">Multi-pass membrane protein</topology>
    </subcellularLocation>
</comment>
<evidence type="ECO:0000256" key="1">
    <source>
        <dbReference type="ARBA" id="ARBA00004141"/>
    </source>
</evidence>
<dbReference type="PANTHER" id="PTHR21716">
    <property type="entry name" value="TRANSMEMBRANE PROTEIN"/>
    <property type="match status" value="1"/>
</dbReference>
<dbReference type="Proteomes" id="UP001161497">
    <property type="component" value="Chromosome"/>
</dbReference>
<feature type="transmembrane region" description="Helical" evidence="6">
    <location>
        <begin position="267"/>
        <end position="288"/>
    </location>
</feature>
<organism evidence="7 8">
    <name type="scientific">Candidatus Methylacidiphilum fumarolicum</name>
    <dbReference type="NCBI Taxonomy" id="591154"/>
    <lineage>
        <taxon>Bacteria</taxon>
        <taxon>Pseudomonadati</taxon>
        <taxon>Verrucomicrobiota</taxon>
        <taxon>Methylacidiphilae</taxon>
        <taxon>Methylacidiphilales</taxon>
        <taxon>Methylacidiphilaceae</taxon>
        <taxon>Methylacidiphilum (ex Ratnadevi et al. 2023)</taxon>
    </lineage>
</organism>
<protein>
    <submittedName>
        <fullName evidence="7">Predicted permease, member of the PurR regulon</fullName>
    </submittedName>
</protein>
<keyword evidence="8" id="KW-1185">Reference proteome</keyword>
<feature type="transmembrane region" description="Helical" evidence="6">
    <location>
        <begin position="330"/>
        <end position="349"/>
    </location>
</feature>
<evidence type="ECO:0000256" key="3">
    <source>
        <dbReference type="ARBA" id="ARBA00022692"/>
    </source>
</evidence>
<keyword evidence="5 6" id="KW-0472">Membrane</keyword>
<feature type="transmembrane region" description="Helical" evidence="6">
    <location>
        <begin position="63"/>
        <end position="80"/>
    </location>
</feature>
<dbReference type="RefSeq" id="WP_009060928.1">
    <property type="nucleotide sequence ID" value="NZ_JAHXRZ010000022.1"/>
</dbReference>
<dbReference type="EMBL" id="OX458932">
    <property type="protein sequence ID" value="CAI9086138.1"/>
    <property type="molecule type" value="Genomic_DNA"/>
</dbReference>
<evidence type="ECO:0000313" key="8">
    <source>
        <dbReference type="Proteomes" id="UP001161497"/>
    </source>
</evidence>
<gene>
    <name evidence="7" type="primary">yhhT</name>
    <name evidence="7" type="ORF">MFUM_1814</name>
</gene>
<feature type="transmembrane region" description="Helical" evidence="6">
    <location>
        <begin position="212"/>
        <end position="230"/>
    </location>
</feature>